<evidence type="ECO:0000313" key="3">
    <source>
        <dbReference type="EMBL" id="EMS72735.1"/>
    </source>
</evidence>
<dbReference type="InterPro" id="IPR029058">
    <property type="entry name" value="AB_hydrolase_fold"/>
</dbReference>
<gene>
    <name evidence="3" type="ORF">CTER_1422</name>
</gene>
<dbReference type="InterPro" id="IPR001031">
    <property type="entry name" value="Thioesterase"/>
</dbReference>
<keyword evidence="4" id="KW-1185">Reference proteome</keyword>
<dbReference type="GO" id="GO:0008610">
    <property type="term" value="P:lipid biosynthetic process"/>
    <property type="evidence" value="ECO:0007669"/>
    <property type="project" value="TreeGrafter"/>
</dbReference>
<dbReference type="PATRIC" id="fig|1195236.3.peg.1740"/>
<name>S0FKJ0_RUMCE</name>
<dbReference type="AlphaFoldDB" id="S0FKJ0"/>
<dbReference type="Gene3D" id="3.40.50.1820">
    <property type="entry name" value="alpha/beta hydrolase"/>
    <property type="match status" value="1"/>
</dbReference>
<dbReference type="Pfam" id="PF00975">
    <property type="entry name" value="Thioesterase"/>
    <property type="match status" value="1"/>
</dbReference>
<dbReference type="RefSeq" id="WP_004624996.1">
    <property type="nucleotide sequence ID" value="NZ_AORV01000026.1"/>
</dbReference>
<sequence>MRLFCVPYAGGSKGAYLKWSQYINPAIEIDAVEFKGRGGRFGEPFYNSFGEAVEDIYSYIKNKIENEEYAIYGHSMGAILAYELYYRIVADGRRKPRHIFFSGRHSPNVRSYMYVSHKMPDAEFMDRILALGGIPDDVSQSKEVLKFFLPILKNDIRILENYIYIGRNEKIQCNISVLNGTEDRIDPCRKVTWSDLCDKECKLYDFHGNHFFISSYLEDIAKIIESALLK</sequence>
<evidence type="ECO:0000256" key="1">
    <source>
        <dbReference type="ARBA" id="ARBA00007169"/>
    </source>
</evidence>
<dbReference type="Proteomes" id="UP000014155">
    <property type="component" value="Unassembled WGS sequence"/>
</dbReference>
<dbReference type="eggNOG" id="COG3208">
    <property type="taxonomic scope" value="Bacteria"/>
</dbReference>
<dbReference type="PANTHER" id="PTHR11487:SF0">
    <property type="entry name" value="S-ACYL FATTY ACID SYNTHASE THIOESTERASE, MEDIUM CHAIN"/>
    <property type="match status" value="1"/>
</dbReference>
<evidence type="ECO:0000313" key="4">
    <source>
        <dbReference type="Proteomes" id="UP000014155"/>
    </source>
</evidence>
<comment type="similarity">
    <text evidence="1">Belongs to the thioesterase family.</text>
</comment>
<dbReference type="PANTHER" id="PTHR11487">
    <property type="entry name" value="THIOESTERASE"/>
    <property type="match status" value="1"/>
</dbReference>
<feature type="domain" description="Thioesterase" evidence="2">
    <location>
        <begin position="2"/>
        <end position="227"/>
    </location>
</feature>
<organism evidence="3 4">
    <name type="scientific">Ruminiclostridium cellobioparum subsp. termitidis CT1112</name>
    <dbReference type="NCBI Taxonomy" id="1195236"/>
    <lineage>
        <taxon>Bacteria</taxon>
        <taxon>Bacillati</taxon>
        <taxon>Bacillota</taxon>
        <taxon>Clostridia</taxon>
        <taxon>Eubacteriales</taxon>
        <taxon>Oscillospiraceae</taxon>
        <taxon>Ruminiclostridium</taxon>
    </lineage>
</organism>
<dbReference type="SUPFAM" id="SSF53474">
    <property type="entry name" value="alpha/beta-Hydrolases"/>
    <property type="match status" value="1"/>
</dbReference>
<dbReference type="STRING" id="1195236.CTER_1422"/>
<comment type="caution">
    <text evidence="3">The sequence shown here is derived from an EMBL/GenBank/DDBJ whole genome shotgun (WGS) entry which is preliminary data.</text>
</comment>
<evidence type="ECO:0000259" key="2">
    <source>
        <dbReference type="Pfam" id="PF00975"/>
    </source>
</evidence>
<protein>
    <submittedName>
        <fullName evidence="3">Putative thioesterase involved in non-ribosomal peptide biosynthesis</fullName>
    </submittedName>
</protein>
<accession>S0FKJ0</accession>
<dbReference type="InterPro" id="IPR012223">
    <property type="entry name" value="TEII"/>
</dbReference>
<proteinExistence type="inferred from homology"/>
<reference evidence="3 4" key="1">
    <citation type="journal article" date="2013" name="Genome Announc.">
        <title>Draft Genome Sequence of the Cellulolytic, Mesophilic, Anaerobic Bacterium Clostridium termitidis Strain CT1112 (DSM 5398).</title>
        <authorList>
            <person name="Lal S."/>
            <person name="Ramachandran U."/>
            <person name="Zhang X."/>
            <person name="Munir R."/>
            <person name="Sparling R."/>
            <person name="Levin D.B."/>
        </authorList>
    </citation>
    <scope>NUCLEOTIDE SEQUENCE [LARGE SCALE GENOMIC DNA]</scope>
    <source>
        <strain evidence="3 4">CT1112</strain>
    </source>
</reference>
<dbReference type="EMBL" id="AORV01000026">
    <property type="protein sequence ID" value="EMS72735.1"/>
    <property type="molecule type" value="Genomic_DNA"/>
</dbReference>